<keyword evidence="5" id="KW-1185">Reference proteome</keyword>
<dbReference type="CDD" id="cd06257">
    <property type="entry name" value="DnaJ"/>
    <property type="match status" value="1"/>
</dbReference>
<proteinExistence type="predicted"/>
<dbReference type="Gene3D" id="3.30.70.20">
    <property type="match status" value="1"/>
</dbReference>
<dbReference type="PROSITE" id="PS50076">
    <property type="entry name" value="DNAJ_2"/>
    <property type="match status" value="1"/>
</dbReference>
<accession>A0ABU6Z695</accession>
<dbReference type="SUPFAM" id="SSF54862">
    <property type="entry name" value="4Fe-4S ferredoxins"/>
    <property type="match status" value="1"/>
</dbReference>
<evidence type="ECO:0000313" key="4">
    <source>
        <dbReference type="EMBL" id="MED6217447.1"/>
    </source>
</evidence>
<dbReference type="PRINTS" id="PR00625">
    <property type="entry name" value="JDOMAIN"/>
</dbReference>
<dbReference type="PANTHER" id="PTHR45295:SF1">
    <property type="entry name" value="CHAPERONE PROTEIN DNAJ C76, CHLOROPLASTIC"/>
    <property type="match status" value="1"/>
</dbReference>
<organism evidence="4 5">
    <name type="scientific">Stylosanthes scabra</name>
    <dbReference type="NCBI Taxonomy" id="79078"/>
    <lineage>
        <taxon>Eukaryota</taxon>
        <taxon>Viridiplantae</taxon>
        <taxon>Streptophyta</taxon>
        <taxon>Embryophyta</taxon>
        <taxon>Tracheophyta</taxon>
        <taxon>Spermatophyta</taxon>
        <taxon>Magnoliopsida</taxon>
        <taxon>eudicotyledons</taxon>
        <taxon>Gunneridae</taxon>
        <taxon>Pentapetalae</taxon>
        <taxon>rosids</taxon>
        <taxon>fabids</taxon>
        <taxon>Fabales</taxon>
        <taxon>Fabaceae</taxon>
        <taxon>Papilionoideae</taxon>
        <taxon>50 kb inversion clade</taxon>
        <taxon>dalbergioids sensu lato</taxon>
        <taxon>Dalbergieae</taxon>
        <taxon>Pterocarpus clade</taxon>
        <taxon>Stylosanthes</taxon>
    </lineage>
</organism>
<evidence type="ECO:0000259" key="3">
    <source>
        <dbReference type="PROSITE" id="PS50076"/>
    </source>
</evidence>
<dbReference type="EMBL" id="JASCZI010271913">
    <property type="protein sequence ID" value="MED6217447.1"/>
    <property type="molecule type" value="Genomic_DNA"/>
</dbReference>
<feature type="transmembrane region" description="Helical" evidence="2">
    <location>
        <begin position="425"/>
        <end position="449"/>
    </location>
</feature>
<dbReference type="InterPro" id="IPR001623">
    <property type="entry name" value="DnaJ_domain"/>
</dbReference>
<dbReference type="SMART" id="SM00271">
    <property type="entry name" value="DnaJ"/>
    <property type="match status" value="1"/>
</dbReference>
<dbReference type="PANTHER" id="PTHR45295">
    <property type="entry name" value="CHAPERONE PROTEIN DNAJ C76, CHLOROPLASTIC"/>
    <property type="match status" value="1"/>
</dbReference>
<dbReference type="Pfam" id="PF13370">
    <property type="entry name" value="Fer4_13"/>
    <property type="match status" value="1"/>
</dbReference>
<feature type="region of interest" description="Disordered" evidence="1">
    <location>
        <begin position="341"/>
        <end position="366"/>
    </location>
</feature>
<dbReference type="SUPFAM" id="SSF46565">
    <property type="entry name" value="Chaperone J-domain"/>
    <property type="match status" value="1"/>
</dbReference>
<evidence type="ECO:0000256" key="1">
    <source>
        <dbReference type="SAM" id="MobiDB-lite"/>
    </source>
</evidence>
<reference evidence="4 5" key="1">
    <citation type="journal article" date="2023" name="Plants (Basel)">
        <title>Bridging the Gap: Combining Genomics and Transcriptomics Approaches to Understand Stylosanthes scabra, an Orphan Legume from the Brazilian Caatinga.</title>
        <authorList>
            <person name="Ferreira-Neto J.R.C."/>
            <person name="da Silva M.D."/>
            <person name="Binneck E."/>
            <person name="de Melo N.F."/>
            <person name="da Silva R.H."/>
            <person name="de Melo A.L.T.M."/>
            <person name="Pandolfi V."/>
            <person name="Bustamante F.O."/>
            <person name="Brasileiro-Vidal A.C."/>
            <person name="Benko-Iseppon A.M."/>
        </authorList>
    </citation>
    <scope>NUCLEOTIDE SEQUENCE [LARGE SCALE GENOMIC DNA]</scope>
    <source>
        <tissue evidence="4">Leaves</tissue>
    </source>
</reference>
<keyword evidence="2" id="KW-0472">Membrane</keyword>
<dbReference type="InterPro" id="IPR036869">
    <property type="entry name" value="J_dom_sf"/>
</dbReference>
<gene>
    <name evidence="4" type="ORF">PIB30_017892</name>
</gene>
<keyword evidence="2" id="KW-0812">Transmembrane</keyword>
<comment type="caution">
    <text evidence="4">The sequence shown here is derived from an EMBL/GenBank/DDBJ whole genome shotgun (WGS) entry which is preliminary data.</text>
</comment>
<name>A0ABU6Z695_9FABA</name>
<dbReference type="Gene3D" id="1.10.287.110">
    <property type="entry name" value="DnaJ domain"/>
    <property type="match status" value="1"/>
</dbReference>
<dbReference type="Pfam" id="PF00226">
    <property type="entry name" value="DnaJ"/>
    <property type="match status" value="1"/>
</dbReference>
<dbReference type="Proteomes" id="UP001341840">
    <property type="component" value="Unassembled WGS sequence"/>
</dbReference>
<protein>
    <recommendedName>
        <fullName evidence="3">J domain-containing protein</fullName>
    </recommendedName>
</protein>
<feature type="domain" description="J" evidence="3">
    <location>
        <begin position="53"/>
        <end position="116"/>
    </location>
</feature>
<evidence type="ECO:0000256" key="2">
    <source>
        <dbReference type="SAM" id="Phobius"/>
    </source>
</evidence>
<keyword evidence="2" id="KW-1133">Transmembrane helix</keyword>
<evidence type="ECO:0000313" key="5">
    <source>
        <dbReference type="Proteomes" id="UP001341840"/>
    </source>
</evidence>
<sequence length="454" mass="50973">MSMAMSASTWLIPTNPIPMARTQQLQLQLRNKNNRYSTITRCKASSWMTSELDLYELLGIDNSSDHSEVKRAYRSLQKRCHPDIAGPAGHDMSIILNQAYAILSDPNARRAYDKEQAKISEFKGFTGRPLYSVWRGSETEQRAIFVDEIKCVGCLKCALLAHNTFAIESVYGRARVVAQWADSHHKIQDAIDSCPVNCISVVERSNLAALEFLMSKQPRGNVRVGAGNTAGVRVSNIFVDVDKFQKRFQETMDKASNSSKDTDLQRESRMSAIQAIRSISNWLYWQAPSATENYMTRVTYKLPEPDIAKLRDAAARKKVRDHTPQEFHPPQEYWSPSTYVLPSSTSTTPPTPAQKPISATKGNNVRGPATYEYDENQNSPIRWGFPMVTALIAVATIRLNEAELVPEVKQHIAGNLALEIVNSPWMQYILAAATWYMIGMAIIELVAIIGNKDR</sequence>